<dbReference type="SUPFAM" id="SSF53335">
    <property type="entry name" value="S-adenosyl-L-methionine-dependent methyltransferases"/>
    <property type="match status" value="1"/>
</dbReference>
<dbReference type="EMBL" id="QOVW01000071">
    <property type="protein sequence ID" value="RDB35934.1"/>
    <property type="molecule type" value="Genomic_DNA"/>
</dbReference>
<dbReference type="CDD" id="cd11715">
    <property type="entry name" value="THUMP_AdoMetMT"/>
    <property type="match status" value="1"/>
</dbReference>
<name>A0A369KW50_9BACT</name>
<dbReference type="PANTHER" id="PTHR47313:SF1">
    <property type="entry name" value="RIBOSOMAL RNA LARGE SUBUNIT METHYLTRANSFERASE K_L"/>
    <property type="match status" value="1"/>
</dbReference>
<comment type="caution">
    <text evidence="5">The sequence shown here is derived from an EMBL/GenBank/DDBJ whole genome shotgun (WGS) entry which is preliminary data.</text>
</comment>
<dbReference type="InterPro" id="IPR004114">
    <property type="entry name" value="THUMP_dom"/>
</dbReference>
<keyword evidence="1" id="KW-0489">Methyltransferase</keyword>
<dbReference type="InterPro" id="IPR029063">
    <property type="entry name" value="SAM-dependent_MTases_sf"/>
</dbReference>
<dbReference type="GO" id="GO:0003723">
    <property type="term" value="F:RNA binding"/>
    <property type="evidence" value="ECO:0007669"/>
    <property type="project" value="UniProtKB-UniRule"/>
</dbReference>
<accession>A0A369KW50</accession>
<dbReference type="Gene3D" id="3.30.2130.30">
    <property type="match status" value="1"/>
</dbReference>
<dbReference type="Pfam" id="PF02926">
    <property type="entry name" value="THUMP"/>
    <property type="match status" value="1"/>
</dbReference>
<evidence type="ECO:0000313" key="5">
    <source>
        <dbReference type="EMBL" id="RDB35934.1"/>
    </source>
</evidence>
<dbReference type="Pfam" id="PF22020">
    <property type="entry name" value="RlmL_1st"/>
    <property type="match status" value="1"/>
</dbReference>
<keyword evidence="3" id="KW-0694">RNA-binding</keyword>
<keyword evidence="6" id="KW-1185">Reference proteome</keyword>
<dbReference type="InterPro" id="IPR053943">
    <property type="entry name" value="RlmKL-like_Mtase_CS"/>
</dbReference>
<sequence length="472" mass="53573">MKKKPHRHQSKFHSISNYFHTFQATNRFFVTTSRGLEDVLKEELEDISDRYNLRSKIWNGSAGCYFEAGWQGAIAANLTSMCASRVLLVLSESEVENVDELYQYATQIDWTAIFAKNLSFSVSASVQDTFVSNSMFVALKVKDAICDTFRRKYNDRPNVEPSHADVKIYVRLFRTQLSISVDTTGEPLSRRGYRLSTIEAPLKESIAASLLRMTGWMSLASKIWESSDPVYFEDKETRILKNQGIQGKSNAILLSPFLMDPMCGSGTFLIEAALALLHWKPNVHREHFAFLNLCPQNLLEIKKIYNNLKNKVIANEKSISELPLRIKLYCEKNGIQYSSDKISLFFGSDLLAGNVATAIECAKIAGVSKIVTFEKKDVLNAMPFASRGLLIVNPPYGERLKQDDDLRPLYQSLGDLWKQKFSFWTAWLLSSNENAIKSVGLKPTRRISVYNGAIACKFLKYDLYPKNDKHSL</sequence>
<evidence type="ECO:0000256" key="1">
    <source>
        <dbReference type="ARBA" id="ARBA00022603"/>
    </source>
</evidence>
<organism evidence="5 6">
    <name type="scientific">Spirobacillus cienkowskii</name>
    <dbReference type="NCBI Taxonomy" id="495820"/>
    <lineage>
        <taxon>Bacteria</taxon>
        <taxon>Pseudomonadati</taxon>
        <taxon>Bdellovibrionota</taxon>
        <taxon>Oligoflexia</taxon>
        <taxon>Silvanigrellales</taxon>
        <taxon>Spirobacillus</taxon>
    </lineage>
</organism>
<proteinExistence type="predicted"/>
<protein>
    <recommendedName>
        <fullName evidence="4">THUMP domain-containing protein</fullName>
    </recommendedName>
</protein>
<evidence type="ECO:0000313" key="6">
    <source>
        <dbReference type="Proteomes" id="UP000253934"/>
    </source>
</evidence>
<evidence type="ECO:0000256" key="3">
    <source>
        <dbReference type="PROSITE-ProRule" id="PRU00529"/>
    </source>
</evidence>
<dbReference type="Gene3D" id="3.40.50.150">
    <property type="entry name" value="Vaccinia Virus protein VP39"/>
    <property type="match status" value="1"/>
</dbReference>
<reference evidence="5" key="1">
    <citation type="submission" date="2018-04" db="EMBL/GenBank/DDBJ databases">
        <title>Draft genome sequence of the Candidatus Spirobacillus cienkowskii, a pathogen of freshwater Daphnia species, reconstructed from hemolymph metagenomic reads.</title>
        <authorList>
            <person name="Bresciani L."/>
            <person name="Lemos L.N."/>
            <person name="Wale N."/>
            <person name="Lin J.Y."/>
            <person name="Fernandes G.R."/>
            <person name="Duffy M.A."/>
            <person name="Rodrigues J.M."/>
        </authorList>
    </citation>
    <scope>NUCLEOTIDE SEQUENCE [LARGE SCALE GENOMIC DNA]</scope>
    <source>
        <strain evidence="5">Binning01</strain>
    </source>
</reference>
<dbReference type="GO" id="GO:0008990">
    <property type="term" value="F:rRNA (guanine-N2-)-methyltransferase activity"/>
    <property type="evidence" value="ECO:0007669"/>
    <property type="project" value="TreeGrafter"/>
</dbReference>
<dbReference type="Pfam" id="PF01170">
    <property type="entry name" value="UPF0020"/>
    <property type="match status" value="1"/>
</dbReference>
<dbReference type="PROSITE" id="PS51165">
    <property type="entry name" value="THUMP"/>
    <property type="match status" value="1"/>
</dbReference>
<dbReference type="Proteomes" id="UP000253934">
    <property type="component" value="Unassembled WGS sequence"/>
</dbReference>
<gene>
    <name evidence="5" type="ORF">DCC88_07750</name>
</gene>
<evidence type="ECO:0000256" key="2">
    <source>
        <dbReference type="ARBA" id="ARBA00022679"/>
    </source>
</evidence>
<keyword evidence="2" id="KW-0808">Transferase</keyword>
<dbReference type="InterPro" id="IPR000241">
    <property type="entry name" value="RlmKL-like_Mtase"/>
</dbReference>
<dbReference type="PROSITE" id="PS01261">
    <property type="entry name" value="UPF0020"/>
    <property type="match status" value="1"/>
</dbReference>
<dbReference type="PRINTS" id="PR00507">
    <property type="entry name" value="N12N6MTFRASE"/>
</dbReference>
<evidence type="ECO:0000259" key="4">
    <source>
        <dbReference type="PROSITE" id="PS51165"/>
    </source>
</evidence>
<dbReference type="AlphaFoldDB" id="A0A369KW50"/>
<dbReference type="PANTHER" id="PTHR47313">
    <property type="entry name" value="RIBOSOMAL RNA LARGE SUBUNIT METHYLTRANSFERASE K/L"/>
    <property type="match status" value="1"/>
</dbReference>
<dbReference type="InterPro" id="IPR054170">
    <property type="entry name" value="RlmL_1st"/>
</dbReference>
<feature type="domain" description="THUMP" evidence="4">
    <location>
        <begin position="72"/>
        <end position="183"/>
    </location>
</feature>
<dbReference type="SMART" id="SM00981">
    <property type="entry name" value="THUMP"/>
    <property type="match status" value="1"/>
</dbReference>
<dbReference type="GO" id="GO:0070043">
    <property type="term" value="F:rRNA (guanine-N7-)-methyltransferase activity"/>
    <property type="evidence" value="ECO:0007669"/>
    <property type="project" value="TreeGrafter"/>
</dbReference>